<comment type="caution">
    <text evidence="3">The sequence shown here is derived from an EMBL/GenBank/DDBJ whole genome shotgun (WGS) entry which is preliminary data.</text>
</comment>
<keyword evidence="1" id="KW-0175">Coiled coil</keyword>
<dbReference type="Gene3D" id="2.40.30.170">
    <property type="match status" value="1"/>
</dbReference>
<dbReference type="AlphaFoldDB" id="A0A926D2D5"/>
<protein>
    <submittedName>
        <fullName evidence="3">Efflux RND transporter periplasmic adaptor subunit</fullName>
    </submittedName>
</protein>
<sequence>MVKRKAASAALVLTTGIICALIFSKPAADAHLQHTALSSMGDIEATLLLSGTIEAQQVYAASFPVSGCVSQIDVQEGAKVKPGDMLMRLDDTLIKDQISMVEAEQEAQKLKMQLSAKDWEILEQNALSVFDGMNAKDLARMNDALSDLTQAVGDEEAQSVWQGIDESFSSATQSSAAQSIQQLQLLELKRRTMLKQQEQYALKSTITGTVSHIQSLPGSYVIPGQTVVTVTSDARVARVTALQNNVSRLRLGQEASIYIAESGETLTTTVARVQSAVSAQSGATAQMVVEFDLDEMRSKGYLEGTAVKATVVLDRRENVVKVPLECLYEREGESFVCVVQADGSRHWVKIETGLQDDFYIEVISGLAPGEHLVLYPDENGQANIPAGRLSQ</sequence>
<gene>
    <name evidence="3" type="ORF">H8699_06460</name>
</gene>
<dbReference type="RefSeq" id="WP_249284958.1">
    <property type="nucleotide sequence ID" value="NZ_JACRSO010000002.1"/>
</dbReference>
<dbReference type="GO" id="GO:1990281">
    <property type="term" value="C:efflux pump complex"/>
    <property type="evidence" value="ECO:0007669"/>
    <property type="project" value="TreeGrafter"/>
</dbReference>
<dbReference type="EMBL" id="JACRSO010000002">
    <property type="protein sequence ID" value="MBC8529065.1"/>
    <property type="molecule type" value="Genomic_DNA"/>
</dbReference>
<organism evidence="3 4">
    <name type="scientific">Luoshenia tenuis</name>
    <dbReference type="NCBI Taxonomy" id="2763654"/>
    <lineage>
        <taxon>Bacteria</taxon>
        <taxon>Bacillati</taxon>
        <taxon>Bacillota</taxon>
        <taxon>Clostridia</taxon>
        <taxon>Christensenellales</taxon>
        <taxon>Christensenellaceae</taxon>
        <taxon>Luoshenia</taxon>
    </lineage>
</organism>
<dbReference type="SUPFAM" id="SSF111369">
    <property type="entry name" value="HlyD-like secretion proteins"/>
    <property type="match status" value="1"/>
</dbReference>
<feature type="coiled-coil region" evidence="1">
    <location>
        <begin position="100"/>
        <end position="158"/>
    </location>
</feature>
<name>A0A926D2D5_9FIRM</name>
<evidence type="ECO:0000256" key="2">
    <source>
        <dbReference type="SAM" id="SignalP"/>
    </source>
</evidence>
<dbReference type="PANTHER" id="PTHR30469:SF15">
    <property type="entry name" value="HLYD FAMILY OF SECRETION PROTEINS"/>
    <property type="match status" value="1"/>
</dbReference>
<evidence type="ECO:0000313" key="3">
    <source>
        <dbReference type="EMBL" id="MBC8529065.1"/>
    </source>
</evidence>
<dbReference type="Gene3D" id="2.40.420.20">
    <property type="match status" value="1"/>
</dbReference>
<dbReference type="Gene3D" id="1.10.287.470">
    <property type="entry name" value="Helix hairpin bin"/>
    <property type="match status" value="1"/>
</dbReference>
<evidence type="ECO:0000313" key="4">
    <source>
        <dbReference type="Proteomes" id="UP000654279"/>
    </source>
</evidence>
<accession>A0A926D2D5</accession>
<keyword evidence="2" id="KW-0732">Signal</keyword>
<dbReference type="PANTHER" id="PTHR30469">
    <property type="entry name" value="MULTIDRUG RESISTANCE PROTEIN MDTA"/>
    <property type="match status" value="1"/>
</dbReference>
<evidence type="ECO:0000256" key="1">
    <source>
        <dbReference type="SAM" id="Coils"/>
    </source>
</evidence>
<reference evidence="3" key="1">
    <citation type="submission" date="2020-08" db="EMBL/GenBank/DDBJ databases">
        <title>Genome public.</title>
        <authorList>
            <person name="Liu C."/>
            <person name="Sun Q."/>
        </authorList>
    </citation>
    <scope>NUCLEOTIDE SEQUENCE</scope>
    <source>
        <strain evidence="3">NSJ-44</strain>
    </source>
</reference>
<feature type="signal peptide" evidence="2">
    <location>
        <begin position="1"/>
        <end position="20"/>
    </location>
</feature>
<dbReference type="GO" id="GO:0015562">
    <property type="term" value="F:efflux transmembrane transporter activity"/>
    <property type="evidence" value="ECO:0007669"/>
    <property type="project" value="TreeGrafter"/>
</dbReference>
<proteinExistence type="predicted"/>
<dbReference type="Proteomes" id="UP000654279">
    <property type="component" value="Unassembled WGS sequence"/>
</dbReference>
<keyword evidence="4" id="KW-1185">Reference proteome</keyword>
<dbReference type="Gene3D" id="2.40.50.100">
    <property type="match status" value="1"/>
</dbReference>
<feature type="chain" id="PRO_5039042259" evidence="2">
    <location>
        <begin position="21"/>
        <end position="391"/>
    </location>
</feature>